<dbReference type="AlphaFoldDB" id="A0AAW4MQ69"/>
<proteinExistence type="predicted"/>
<keyword evidence="1" id="KW-0378">Hydrolase</keyword>
<gene>
    <name evidence="1" type="ORF">KSV97_03405</name>
    <name evidence="2" type="ORF">KSW06_03585</name>
</gene>
<comment type="caution">
    <text evidence="1">The sequence shown here is derived from an EMBL/GenBank/DDBJ whole genome shotgun (WGS) entry which is preliminary data.</text>
</comment>
<accession>A0AAW4MQ69</accession>
<evidence type="ECO:0000313" key="3">
    <source>
        <dbReference type="Proteomes" id="UP001196408"/>
    </source>
</evidence>
<dbReference type="GeneID" id="301323961"/>
<protein>
    <submittedName>
        <fullName evidence="1">dUTP diphosphatase</fullName>
        <ecNumber evidence="1">3.6.1.23</ecNumber>
    </submittedName>
</protein>
<dbReference type="RefSeq" id="WP_129980494.1">
    <property type="nucleotide sequence ID" value="NZ_JAHOEB010000015.1"/>
</dbReference>
<evidence type="ECO:0000313" key="1">
    <source>
        <dbReference type="EMBL" id="MBV3382291.1"/>
    </source>
</evidence>
<keyword evidence="4" id="KW-1185">Reference proteome</keyword>
<dbReference type="Pfam" id="PF08761">
    <property type="entry name" value="dUTPase_2"/>
    <property type="match status" value="1"/>
</dbReference>
<name>A0AAW4MQ69_9FIRM</name>
<dbReference type="InterPro" id="IPR014871">
    <property type="entry name" value="dUTPase/dCTP_pyrophosphatase"/>
</dbReference>
<dbReference type="Proteomes" id="UP001196408">
    <property type="component" value="Unassembled WGS sequence"/>
</dbReference>
<reference evidence="1 4" key="1">
    <citation type="submission" date="2021-06" db="EMBL/GenBank/DDBJ databases">
        <title>Collection of gut derived symbiotic bacterial strains cultured from healthy donors.</title>
        <authorList>
            <person name="Lin H."/>
            <person name="Littmann E."/>
            <person name="Pamer E.G."/>
        </authorList>
    </citation>
    <scope>NUCLEOTIDE SEQUENCE</scope>
    <source>
        <strain evidence="2 4">MSK.21.70</strain>
        <strain evidence="1">MSK.21.82</strain>
    </source>
</reference>
<organism evidence="1 3">
    <name type="scientific">Catenibacterium mitsuokai</name>
    <dbReference type="NCBI Taxonomy" id="100886"/>
    <lineage>
        <taxon>Bacteria</taxon>
        <taxon>Bacillati</taxon>
        <taxon>Bacillota</taxon>
        <taxon>Erysipelotrichia</taxon>
        <taxon>Erysipelotrichales</taxon>
        <taxon>Coprobacillaceae</taxon>
        <taxon>Catenibacterium</taxon>
    </lineage>
</organism>
<dbReference type="EMBL" id="JAHOEL010000015">
    <property type="protein sequence ID" value="MBV3392349.1"/>
    <property type="molecule type" value="Genomic_DNA"/>
</dbReference>
<dbReference type="EMBL" id="JAHOEF010000014">
    <property type="protein sequence ID" value="MBV3382291.1"/>
    <property type="molecule type" value="Genomic_DNA"/>
</dbReference>
<dbReference type="Proteomes" id="UP001197492">
    <property type="component" value="Unassembled WGS sequence"/>
</dbReference>
<dbReference type="GO" id="GO:0004170">
    <property type="term" value="F:dUTP diphosphatase activity"/>
    <property type="evidence" value="ECO:0007669"/>
    <property type="project" value="UniProtKB-EC"/>
</dbReference>
<dbReference type="EC" id="3.6.1.23" evidence="1"/>
<evidence type="ECO:0000313" key="2">
    <source>
        <dbReference type="EMBL" id="MBV3392349.1"/>
    </source>
</evidence>
<sequence length="147" mass="17095">MNELSKLYQLVLNRELDIPKGHILDIKKIDHKLLAFMQCVYNTGELGHVYTFWDKDTQVDQNALLDTYIEGMRLLMSTAYDLQIDEIKNHEEMPEKSSSVDLLFKVNQDILDLRNGYSPIKLQDALDDYFHFGFSLGITFDDMLEGL</sequence>
<evidence type="ECO:0000313" key="4">
    <source>
        <dbReference type="Proteomes" id="UP001197492"/>
    </source>
</evidence>